<feature type="chain" id="PRO_5006392146" description="Lipoprotein" evidence="1">
    <location>
        <begin position="21"/>
        <end position="187"/>
    </location>
</feature>
<dbReference type="PROSITE" id="PS51257">
    <property type="entry name" value="PROKAR_LIPOPROTEIN"/>
    <property type="match status" value="1"/>
</dbReference>
<feature type="signal peptide" evidence="1">
    <location>
        <begin position="1"/>
        <end position="20"/>
    </location>
</feature>
<organism evidence="2 3">
    <name type="scientific">Stenotrophomonas beteli</name>
    <dbReference type="NCBI Taxonomy" id="3384461"/>
    <lineage>
        <taxon>Bacteria</taxon>
        <taxon>Pseudomonadati</taxon>
        <taxon>Pseudomonadota</taxon>
        <taxon>Gammaproteobacteria</taxon>
        <taxon>Lysobacterales</taxon>
        <taxon>Lysobacteraceae</taxon>
        <taxon>Stenotrophomonas</taxon>
        <taxon>Stenotrophomonas maltophilia group</taxon>
    </lineage>
</organism>
<protein>
    <recommendedName>
        <fullName evidence="4">Lipoprotein</fullName>
    </recommendedName>
</protein>
<dbReference type="Proteomes" id="UP000051757">
    <property type="component" value="Unassembled WGS sequence"/>
</dbReference>
<evidence type="ECO:0008006" key="4">
    <source>
        <dbReference type="Google" id="ProtNLM"/>
    </source>
</evidence>
<evidence type="ECO:0000313" key="3">
    <source>
        <dbReference type="Proteomes" id="UP000051757"/>
    </source>
</evidence>
<dbReference type="AlphaFoldDB" id="A0A0R0BAX3"/>
<keyword evidence="1" id="KW-0732">Signal</keyword>
<sequence>MRRAPLWMMAALLVGCASQAHLTTVDTRSENVGHQRLRPGAAGGAGQIQPYTLADSEGYRMPQLHTAPDPVVGERDPRTALPPTTVCLQVVVDAQGSVERSTPLTDRSECREGARAENAPLLQAAQEAVAMWKYSSAAVCHFAAGKVPADRGDCRSAERVEPVAVTLQYAFTFEIVKGQHVVRTQGG</sequence>
<reference evidence="2 3" key="1">
    <citation type="journal article" date="2016" name="Front. Microbiol.">
        <title>Genome Sequence of Type Strains of Genus Stenotrophomonas.</title>
        <authorList>
            <person name="Patil P.P."/>
            <person name="Midha S."/>
            <person name="Kumar S."/>
            <person name="Patil P.B."/>
        </authorList>
    </citation>
    <scope>NUCLEOTIDE SEQUENCE [LARGE SCALE GENOMIC DNA]</scope>
    <source>
        <strain evidence="2 3">LMG 978</strain>
    </source>
</reference>
<name>A0A0R0BAX3_9GAMM</name>
<proteinExistence type="predicted"/>
<evidence type="ECO:0000313" key="2">
    <source>
        <dbReference type="EMBL" id="KRG50663.1"/>
    </source>
</evidence>
<dbReference type="OrthoDB" id="5976079at2"/>
<evidence type="ECO:0000256" key="1">
    <source>
        <dbReference type="SAM" id="SignalP"/>
    </source>
</evidence>
<comment type="caution">
    <text evidence="2">The sequence shown here is derived from an EMBL/GenBank/DDBJ whole genome shotgun (WGS) entry which is preliminary data.</text>
</comment>
<gene>
    <name evidence="2" type="ORF">ARC23_11190</name>
</gene>
<dbReference type="EMBL" id="LLXV01000032">
    <property type="protein sequence ID" value="KRG50663.1"/>
    <property type="molecule type" value="Genomic_DNA"/>
</dbReference>
<keyword evidence="3" id="KW-1185">Reference proteome</keyword>
<accession>A0A0R0BAX3</accession>